<evidence type="ECO:0000313" key="2">
    <source>
        <dbReference type="Proteomes" id="UP000265903"/>
    </source>
</evidence>
<accession>A0A3M2RNH5</accession>
<gene>
    <name evidence="1" type="ORF">DOQ08_01082</name>
</gene>
<evidence type="ECO:0000313" key="1">
    <source>
        <dbReference type="EMBL" id="RMJ06395.1"/>
    </source>
</evidence>
<organism evidence="1 2">
    <name type="scientific">Marinobacter litoralis</name>
    <dbReference type="NCBI Taxonomy" id="187981"/>
    <lineage>
        <taxon>Bacteria</taxon>
        <taxon>Pseudomonadati</taxon>
        <taxon>Pseudomonadota</taxon>
        <taxon>Gammaproteobacteria</taxon>
        <taxon>Pseudomonadales</taxon>
        <taxon>Marinobacteraceae</taxon>
        <taxon>Marinobacter</taxon>
    </lineage>
</organism>
<evidence type="ECO:0008006" key="3">
    <source>
        <dbReference type="Google" id="ProtNLM"/>
    </source>
</evidence>
<dbReference type="AlphaFoldDB" id="A0A3M2RNH5"/>
<comment type="caution">
    <text evidence="1">The sequence shown here is derived from an EMBL/GenBank/DDBJ whole genome shotgun (WGS) entry which is preliminary data.</text>
</comment>
<name>A0A3M2RNH5_9GAMM</name>
<proteinExistence type="predicted"/>
<dbReference type="SUPFAM" id="SSF53098">
    <property type="entry name" value="Ribonuclease H-like"/>
    <property type="match status" value="1"/>
</dbReference>
<reference evidence="1 2" key="1">
    <citation type="submission" date="2018-08" db="EMBL/GenBank/DDBJ databases">
        <title>Whole Genome Sequence of the Moderate Halophilic Marine Bacterium Marinobacter litoralis Sw-45.</title>
        <authorList>
            <person name="Musa H."/>
        </authorList>
    </citation>
    <scope>NUCLEOTIDE SEQUENCE [LARGE SCALE GENOMIC DNA]</scope>
    <source>
        <strain evidence="1 2">Sw-45</strain>
    </source>
</reference>
<dbReference type="Proteomes" id="UP000265903">
    <property type="component" value="Unassembled WGS sequence"/>
</dbReference>
<keyword evidence="2" id="KW-1185">Reference proteome</keyword>
<protein>
    <recommendedName>
        <fullName evidence="3">Exonuclease</fullName>
    </recommendedName>
</protein>
<dbReference type="OrthoDB" id="5705783at2"/>
<sequence>MYILDIQASGTGAESYPAEIAWCRMDGSESYSTLINPDSVDGWKAWSHHAARYGLTRQECCERGDTVAYVARRVGDLLKDYPVYSESPIQDQQWLDKLFMSAGKRCPAKLVSIEHAVPSPRRLELHRYLMARRDEHNAAANSLLLARAIRQIKGTATPRSRNQSALSSPFKWLKGFSFVT</sequence>
<dbReference type="EMBL" id="QMDL01000001">
    <property type="protein sequence ID" value="RMJ06395.1"/>
    <property type="molecule type" value="Genomic_DNA"/>
</dbReference>
<dbReference type="InterPro" id="IPR012337">
    <property type="entry name" value="RNaseH-like_sf"/>
</dbReference>